<dbReference type="AlphaFoldDB" id="A0A8B7N4E4"/>
<feature type="compositionally biased region" description="Basic and acidic residues" evidence="1">
    <location>
        <begin position="68"/>
        <end position="77"/>
    </location>
</feature>
<organism evidence="3 4">
    <name type="scientific">Hyalella azteca</name>
    <name type="common">Amphipod</name>
    <dbReference type="NCBI Taxonomy" id="294128"/>
    <lineage>
        <taxon>Eukaryota</taxon>
        <taxon>Metazoa</taxon>
        <taxon>Ecdysozoa</taxon>
        <taxon>Arthropoda</taxon>
        <taxon>Crustacea</taxon>
        <taxon>Multicrustacea</taxon>
        <taxon>Malacostraca</taxon>
        <taxon>Eumalacostraca</taxon>
        <taxon>Peracarida</taxon>
        <taxon>Amphipoda</taxon>
        <taxon>Senticaudata</taxon>
        <taxon>Talitrida</taxon>
        <taxon>Talitroidea</taxon>
        <taxon>Hyalellidae</taxon>
        <taxon>Hyalella</taxon>
    </lineage>
</organism>
<gene>
    <name evidence="4" type="primary">LOC108666143</name>
</gene>
<dbReference type="OrthoDB" id="6365491at2759"/>
<protein>
    <submittedName>
        <fullName evidence="4">Uncharacterized protein LOC108666143</fullName>
    </submittedName>
</protein>
<name>A0A8B7N4E4_HYAAZ</name>
<dbReference type="Proteomes" id="UP000694843">
    <property type="component" value="Unplaced"/>
</dbReference>
<keyword evidence="2" id="KW-0812">Transmembrane</keyword>
<evidence type="ECO:0000313" key="4">
    <source>
        <dbReference type="RefSeq" id="XP_018008450.1"/>
    </source>
</evidence>
<accession>A0A8B7N4E4</accession>
<evidence type="ECO:0000256" key="2">
    <source>
        <dbReference type="SAM" id="Phobius"/>
    </source>
</evidence>
<keyword evidence="3" id="KW-1185">Reference proteome</keyword>
<feature type="transmembrane region" description="Helical" evidence="2">
    <location>
        <begin position="12"/>
        <end position="37"/>
    </location>
</feature>
<proteinExistence type="predicted"/>
<keyword evidence="2" id="KW-1133">Transmembrane helix</keyword>
<evidence type="ECO:0000313" key="3">
    <source>
        <dbReference type="Proteomes" id="UP000694843"/>
    </source>
</evidence>
<keyword evidence="2" id="KW-0472">Membrane</keyword>
<sequence>MATSVSIGGVGSLLALGTIAPATIAGVTALLGIGALLHGSHHRAPSYGYKSAGHMHRNVKPKGGGGGYDKHFEESSHNKGPVINNHGTTGEGTQHHHSYMPTNQHGSHHSSMRFEVHADEHKPGQDFPVYSSVQNAVSESYDGKNSIVPTGFGQPKAKTLHSIMGNKGIDHNSKHSMTAGMSKFLFSSSFRTPPPMETNGNRFDAPNIRSKQKEIADFDDGMRSHFREFQESSREPRHVQNRRVDNGLTETFAEALLDIALARDSSDCGKRMICEIAGIPRARRTGDQQALLSLLGTKHESYHQPRSAALQQFSEARDIGSNQWRLCHVRYPLCPIRNGTTVLQALEIN</sequence>
<dbReference type="KEGG" id="hazt:108666143"/>
<feature type="region of interest" description="Disordered" evidence="1">
    <location>
        <begin position="48"/>
        <end position="109"/>
    </location>
</feature>
<reference evidence="4" key="1">
    <citation type="submission" date="2025-08" db="UniProtKB">
        <authorList>
            <consortium name="RefSeq"/>
        </authorList>
    </citation>
    <scope>IDENTIFICATION</scope>
    <source>
        <tissue evidence="4">Whole organism</tissue>
    </source>
</reference>
<dbReference type="RefSeq" id="XP_018008450.1">
    <property type="nucleotide sequence ID" value="XM_018152961.2"/>
</dbReference>
<evidence type="ECO:0000256" key="1">
    <source>
        <dbReference type="SAM" id="MobiDB-lite"/>
    </source>
</evidence>
<dbReference type="GeneID" id="108666143"/>